<evidence type="ECO:0000256" key="1">
    <source>
        <dbReference type="SAM" id="Phobius"/>
    </source>
</evidence>
<evidence type="ECO:0000313" key="2">
    <source>
        <dbReference type="EMBL" id="KZT21843.1"/>
    </source>
</evidence>
<evidence type="ECO:0000313" key="3">
    <source>
        <dbReference type="Proteomes" id="UP000076761"/>
    </source>
</evidence>
<gene>
    <name evidence="2" type="ORF">NEOLEDRAFT_1138840</name>
</gene>
<keyword evidence="1" id="KW-1133">Transmembrane helix</keyword>
<organism evidence="2 3">
    <name type="scientific">Neolentinus lepideus HHB14362 ss-1</name>
    <dbReference type="NCBI Taxonomy" id="1314782"/>
    <lineage>
        <taxon>Eukaryota</taxon>
        <taxon>Fungi</taxon>
        <taxon>Dikarya</taxon>
        <taxon>Basidiomycota</taxon>
        <taxon>Agaricomycotina</taxon>
        <taxon>Agaricomycetes</taxon>
        <taxon>Gloeophyllales</taxon>
        <taxon>Gloeophyllaceae</taxon>
        <taxon>Neolentinus</taxon>
    </lineage>
</organism>
<name>A0A165Q2X0_9AGAM</name>
<accession>A0A165Q2X0</accession>
<keyword evidence="3" id="KW-1185">Reference proteome</keyword>
<dbReference type="EMBL" id="KV425602">
    <property type="protein sequence ID" value="KZT21843.1"/>
    <property type="molecule type" value="Genomic_DNA"/>
</dbReference>
<sequence>MAAFISSTDPEAHQLIHNFIISMIMLIYIFLVRLLCDHNLRFVTSSPCGCT</sequence>
<reference evidence="2 3" key="1">
    <citation type="journal article" date="2016" name="Mol. Biol. Evol.">
        <title>Comparative Genomics of Early-Diverging Mushroom-Forming Fungi Provides Insights into the Origins of Lignocellulose Decay Capabilities.</title>
        <authorList>
            <person name="Nagy L.G."/>
            <person name="Riley R."/>
            <person name="Tritt A."/>
            <person name="Adam C."/>
            <person name="Daum C."/>
            <person name="Floudas D."/>
            <person name="Sun H."/>
            <person name="Yadav J.S."/>
            <person name="Pangilinan J."/>
            <person name="Larsson K.H."/>
            <person name="Matsuura K."/>
            <person name="Barry K."/>
            <person name="Labutti K."/>
            <person name="Kuo R."/>
            <person name="Ohm R.A."/>
            <person name="Bhattacharya S.S."/>
            <person name="Shirouzu T."/>
            <person name="Yoshinaga Y."/>
            <person name="Martin F.M."/>
            <person name="Grigoriev I.V."/>
            <person name="Hibbett D.S."/>
        </authorList>
    </citation>
    <scope>NUCLEOTIDE SEQUENCE [LARGE SCALE GENOMIC DNA]</scope>
    <source>
        <strain evidence="2 3">HHB14362 ss-1</strain>
    </source>
</reference>
<dbReference type="InParanoid" id="A0A165Q2X0"/>
<dbReference type="AlphaFoldDB" id="A0A165Q2X0"/>
<dbReference type="Proteomes" id="UP000076761">
    <property type="component" value="Unassembled WGS sequence"/>
</dbReference>
<feature type="transmembrane region" description="Helical" evidence="1">
    <location>
        <begin position="15"/>
        <end position="36"/>
    </location>
</feature>
<keyword evidence="1" id="KW-0812">Transmembrane</keyword>
<keyword evidence="1" id="KW-0472">Membrane</keyword>
<proteinExistence type="predicted"/>
<protein>
    <submittedName>
        <fullName evidence="2">Uncharacterized protein</fullName>
    </submittedName>
</protein>